<dbReference type="EMBL" id="JRPR02000003">
    <property type="protein sequence ID" value="TLD96573.1"/>
    <property type="molecule type" value="Genomic_DNA"/>
</dbReference>
<reference evidence="2 3" key="1">
    <citation type="journal article" date="2014" name="Genome Announc.">
        <title>Draft genome sequences of eight enterohepatic helicobacter species isolated from both laboratory and wild rodents.</title>
        <authorList>
            <person name="Sheh A."/>
            <person name="Shen Z."/>
            <person name="Fox J.G."/>
        </authorList>
    </citation>
    <scope>NUCLEOTIDE SEQUENCE [LARGE SCALE GENOMIC DNA]</scope>
    <source>
        <strain evidence="2 3">MIT 09-6949</strain>
    </source>
</reference>
<dbReference type="Proteomes" id="UP000029733">
    <property type="component" value="Unassembled WGS sequence"/>
</dbReference>
<evidence type="ECO:0000313" key="2">
    <source>
        <dbReference type="EMBL" id="TLD96573.1"/>
    </source>
</evidence>
<dbReference type="RefSeq" id="WP_034353029.1">
    <property type="nucleotide sequence ID" value="NZ_JRPR02000003.1"/>
</dbReference>
<dbReference type="InterPro" id="IPR050325">
    <property type="entry name" value="Prot/Nucl_acid_deglycase"/>
</dbReference>
<dbReference type="SUPFAM" id="SSF52317">
    <property type="entry name" value="Class I glutamine amidotransferase-like"/>
    <property type="match status" value="1"/>
</dbReference>
<dbReference type="InterPro" id="IPR029062">
    <property type="entry name" value="Class_I_gatase-like"/>
</dbReference>
<dbReference type="NCBIfam" id="TIGR01383">
    <property type="entry name" value="not_thiJ"/>
    <property type="match status" value="1"/>
</dbReference>
<keyword evidence="3" id="KW-1185">Reference proteome</keyword>
<dbReference type="Pfam" id="PF01965">
    <property type="entry name" value="DJ-1_PfpI"/>
    <property type="match status" value="1"/>
</dbReference>
<dbReference type="CDD" id="cd03135">
    <property type="entry name" value="GATase1_DJ-1"/>
    <property type="match status" value="1"/>
</dbReference>
<dbReference type="PANTHER" id="PTHR48094:SF12">
    <property type="entry name" value="PARKINSON DISEASE PROTEIN 7 HOMOLOG"/>
    <property type="match status" value="1"/>
</dbReference>
<feature type="domain" description="DJ-1/PfpI" evidence="1">
    <location>
        <begin position="2"/>
        <end position="165"/>
    </location>
</feature>
<dbReference type="STRING" id="1677920.LS71_02195"/>
<name>A0A4U8TA65_9HELI</name>
<gene>
    <name evidence="2" type="ORF">LS71_005800</name>
</gene>
<dbReference type="InterPro" id="IPR006287">
    <property type="entry name" value="DJ-1"/>
</dbReference>
<dbReference type="OrthoDB" id="9792284at2"/>
<dbReference type="AlphaFoldDB" id="A0A4U8TA65"/>
<protein>
    <submittedName>
        <fullName evidence="2">DJ-1 family protein</fullName>
    </submittedName>
</protein>
<organism evidence="2 3">
    <name type="scientific">Helicobacter jaachi</name>
    <dbReference type="NCBI Taxonomy" id="1677920"/>
    <lineage>
        <taxon>Bacteria</taxon>
        <taxon>Pseudomonadati</taxon>
        <taxon>Campylobacterota</taxon>
        <taxon>Epsilonproteobacteria</taxon>
        <taxon>Campylobacterales</taxon>
        <taxon>Helicobacteraceae</taxon>
        <taxon>Helicobacter</taxon>
    </lineage>
</organism>
<evidence type="ECO:0000259" key="1">
    <source>
        <dbReference type="Pfam" id="PF01965"/>
    </source>
</evidence>
<proteinExistence type="predicted"/>
<dbReference type="GO" id="GO:0005737">
    <property type="term" value="C:cytoplasm"/>
    <property type="evidence" value="ECO:0007669"/>
    <property type="project" value="TreeGrafter"/>
</dbReference>
<comment type="caution">
    <text evidence="2">The sequence shown here is derived from an EMBL/GenBank/DDBJ whole genome shotgun (WGS) entry which is preliminary data.</text>
</comment>
<dbReference type="InterPro" id="IPR002818">
    <property type="entry name" value="DJ-1/PfpI"/>
</dbReference>
<evidence type="ECO:0000313" key="3">
    <source>
        <dbReference type="Proteomes" id="UP000029733"/>
    </source>
</evidence>
<dbReference type="PANTHER" id="PTHR48094">
    <property type="entry name" value="PROTEIN/NUCLEIC ACID DEGLYCASE DJ-1-RELATED"/>
    <property type="match status" value="1"/>
</dbReference>
<accession>A0A4U8TA65</accession>
<dbReference type="Gene3D" id="3.40.50.880">
    <property type="match status" value="1"/>
</dbReference>
<sequence>MKSVLVPLAKGFEEIELISVVDILRRANVRVVMASLDSHKRVLGAHHIIIEANATLGELDMAEFSAVVLAGGYEGMQNLAKNDLVTSWLQAFRANNKLLCAICAAPIVLDKAGVLPREFTCYPGCEAEINMQDKHKLTQAVVTHDNIITSTAPATAAVFALEIVEHLCGKERTKALYEELQMPTLKDYLHTAAY</sequence>